<dbReference type="InterPro" id="IPR044839">
    <property type="entry name" value="NDR1-like"/>
</dbReference>
<name>A0A9K3HUE8_HELAN</name>
<reference evidence="5" key="2">
    <citation type="submission" date="2020-06" db="EMBL/GenBank/DDBJ databases">
        <title>Helianthus annuus Genome sequencing and assembly Release 2.</title>
        <authorList>
            <person name="Gouzy J."/>
            <person name="Langlade N."/>
            <person name="Munos S."/>
        </authorList>
    </citation>
    <scope>NUCLEOTIDE SEQUENCE</scope>
    <source>
        <tissue evidence="5">Leaves</tissue>
    </source>
</reference>
<dbReference type="OrthoDB" id="996955at2759"/>
<evidence type="ECO:0000256" key="4">
    <source>
        <dbReference type="SAM" id="Phobius"/>
    </source>
</evidence>
<evidence type="ECO:0000256" key="3">
    <source>
        <dbReference type="SAM" id="MobiDB-lite"/>
    </source>
</evidence>
<comment type="subcellular location">
    <subcellularLocation>
        <location evidence="1">Membrane</location>
    </subcellularLocation>
</comment>
<keyword evidence="4" id="KW-1133">Transmembrane helix</keyword>
<dbReference type="Gramene" id="mRNA:HanXRQr2_Chr10g0419351">
    <property type="protein sequence ID" value="CDS:HanXRQr2_Chr10g0419351.1"/>
    <property type="gene ID" value="HanXRQr2_Chr10g0419351"/>
</dbReference>
<dbReference type="GO" id="GO:0016020">
    <property type="term" value="C:membrane"/>
    <property type="evidence" value="ECO:0007669"/>
    <property type="project" value="UniProtKB-SubCell"/>
</dbReference>
<organism evidence="5 6">
    <name type="scientific">Helianthus annuus</name>
    <name type="common">Common sunflower</name>
    <dbReference type="NCBI Taxonomy" id="4232"/>
    <lineage>
        <taxon>Eukaryota</taxon>
        <taxon>Viridiplantae</taxon>
        <taxon>Streptophyta</taxon>
        <taxon>Embryophyta</taxon>
        <taxon>Tracheophyta</taxon>
        <taxon>Spermatophyta</taxon>
        <taxon>Magnoliopsida</taxon>
        <taxon>eudicotyledons</taxon>
        <taxon>Gunneridae</taxon>
        <taxon>Pentapetalae</taxon>
        <taxon>asterids</taxon>
        <taxon>campanulids</taxon>
        <taxon>Asterales</taxon>
        <taxon>Asteraceae</taxon>
        <taxon>Asteroideae</taxon>
        <taxon>Heliantheae alliance</taxon>
        <taxon>Heliantheae</taxon>
        <taxon>Helianthus</taxon>
    </lineage>
</organism>
<gene>
    <name evidence="5" type="ORF">HanXRQr2_Chr10g0419351</name>
</gene>
<keyword evidence="2 4" id="KW-0472">Membrane</keyword>
<dbReference type="AlphaFoldDB" id="A0A9K3HUE8"/>
<dbReference type="EMBL" id="MNCJ02000325">
    <property type="protein sequence ID" value="KAF5784648.1"/>
    <property type="molecule type" value="Genomic_DNA"/>
</dbReference>
<dbReference type="PANTHER" id="PTHR31234">
    <property type="entry name" value="LATE EMBRYOGENESIS ABUNDANT (LEA) HYDROXYPROLINE-RICH GLYCOPROTEIN FAMILY"/>
    <property type="match status" value="1"/>
</dbReference>
<feature type="transmembrane region" description="Helical" evidence="4">
    <location>
        <begin position="79"/>
        <end position="102"/>
    </location>
</feature>
<keyword evidence="6" id="KW-1185">Reference proteome</keyword>
<proteinExistence type="predicted"/>
<reference evidence="5" key="1">
    <citation type="journal article" date="2017" name="Nature">
        <title>The sunflower genome provides insights into oil metabolism, flowering and Asterid evolution.</title>
        <authorList>
            <person name="Badouin H."/>
            <person name="Gouzy J."/>
            <person name="Grassa C.J."/>
            <person name="Murat F."/>
            <person name="Staton S.E."/>
            <person name="Cottret L."/>
            <person name="Lelandais-Briere C."/>
            <person name="Owens G.L."/>
            <person name="Carrere S."/>
            <person name="Mayjonade B."/>
            <person name="Legrand L."/>
            <person name="Gill N."/>
            <person name="Kane N.C."/>
            <person name="Bowers J.E."/>
            <person name="Hubner S."/>
            <person name="Bellec A."/>
            <person name="Berard A."/>
            <person name="Berges H."/>
            <person name="Blanchet N."/>
            <person name="Boniface M.C."/>
            <person name="Brunel D."/>
            <person name="Catrice O."/>
            <person name="Chaidir N."/>
            <person name="Claudel C."/>
            <person name="Donnadieu C."/>
            <person name="Faraut T."/>
            <person name="Fievet G."/>
            <person name="Helmstetter N."/>
            <person name="King M."/>
            <person name="Knapp S.J."/>
            <person name="Lai Z."/>
            <person name="Le Paslier M.C."/>
            <person name="Lippi Y."/>
            <person name="Lorenzon L."/>
            <person name="Mandel J.R."/>
            <person name="Marage G."/>
            <person name="Marchand G."/>
            <person name="Marquand E."/>
            <person name="Bret-Mestries E."/>
            <person name="Morien E."/>
            <person name="Nambeesan S."/>
            <person name="Nguyen T."/>
            <person name="Pegot-Espagnet P."/>
            <person name="Pouilly N."/>
            <person name="Raftis F."/>
            <person name="Sallet E."/>
            <person name="Schiex T."/>
            <person name="Thomas J."/>
            <person name="Vandecasteele C."/>
            <person name="Vares D."/>
            <person name="Vear F."/>
            <person name="Vautrin S."/>
            <person name="Crespi M."/>
            <person name="Mangin B."/>
            <person name="Burke J.M."/>
            <person name="Salse J."/>
            <person name="Munos S."/>
            <person name="Vincourt P."/>
            <person name="Rieseberg L.H."/>
            <person name="Langlade N.B."/>
        </authorList>
    </citation>
    <scope>NUCLEOTIDE SEQUENCE</scope>
    <source>
        <tissue evidence="5">Leaves</tissue>
    </source>
</reference>
<evidence type="ECO:0008006" key="7">
    <source>
        <dbReference type="Google" id="ProtNLM"/>
    </source>
</evidence>
<dbReference type="PANTHER" id="PTHR31234:SF68">
    <property type="entry name" value="EXPRESSED PROTEIN"/>
    <property type="match status" value="1"/>
</dbReference>
<comment type="caution">
    <text evidence="5">The sequence shown here is derived from an EMBL/GenBank/DDBJ whole genome shotgun (WGS) entry which is preliminary data.</text>
</comment>
<accession>A0A9K3HUE8</accession>
<sequence>MEGREHTSTGNVHPNHHIKPNSDDDEEYEDLLDTNPDETYVIQVPKDQIYRVPPPENAIFAEQKRVAVPATKSMFSAKCMLLSIVILLLVIGLITGLCLSMTDKKDPTFRVHRVHVTTKGKGKDKQHEFDFTLKSKNTNGHAVILFGKGGKASLSYRDTRSLAKGPFPTFKQDTNSLKYERLKLISGSGKTLPKVIQKSMNGTSHKAIKLLLGFNVPLSFKVGVFSVKSKMLSIACNVKVKRLTKRARILTQDCDYSTS</sequence>
<evidence type="ECO:0000313" key="6">
    <source>
        <dbReference type="Proteomes" id="UP000215914"/>
    </source>
</evidence>
<evidence type="ECO:0000313" key="5">
    <source>
        <dbReference type="EMBL" id="KAF5784648.1"/>
    </source>
</evidence>
<evidence type="ECO:0000256" key="1">
    <source>
        <dbReference type="ARBA" id="ARBA00004370"/>
    </source>
</evidence>
<dbReference type="GO" id="GO:0098542">
    <property type="term" value="P:defense response to other organism"/>
    <property type="evidence" value="ECO:0007669"/>
    <property type="project" value="InterPro"/>
</dbReference>
<keyword evidence="4" id="KW-0812">Transmembrane</keyword>
<protein>
    <recommendedName>
        <fullName evidence="7">Late embryogenesis abundant protein LEA-2 subgroup domain-containing protein</fullName>
    </recommendedName>
</protein>
<dbReference type="Proteomes" id="UP000215914">
    <property type="component" value="Unassembled WGS sequence"/>
</dbReference>
<evidence type="ECO:0000256" key="2">
    <source>
        <dbReference type="ARBA" id="ARBA00023136"/>
    </source>
</evidence>
<feature type="region of interest" description="Disordered" evidence="3">
    <location>
        <begin position="1"/>
        <end position="31"/>
    </location>
</feature>